<sequence length="686" mass="79582">MMLHHCKNKHPHHFHKPNSTSCLSITLNRNRHFIQMLSVKMPKKRHFNMAFGKSTPSSQRNTKIHACGTSLPTLPYFCPNSFQKRTYTQQKRYRFVLEDQDDLDETLPEEKDIDVVQPNIPQSAAQEEDSLSTQEQQQLYQLPQSEFDNRLNQYDPAKLMEHDASILMYGGLGALEHFYMNHVQFWPQYFAQKGGYNARDFPRTELTQFLEHFNAIALYLTDGDYMTLGVNPLRDTYLCDTHSSHSIAQNGASVRSLREAWKASRKQETLSRHEQRASQHDIASTRHMRLPSKVRQLKRLTVQALLAIENAPISILANILLLQASGISNYMTSQALDNWEQIFSRFNINDYSLSKEDKKSIAHVFDLLIVSVLQWGKQQGQTEMAEARLHSLLRCFPHDLQHNSTKDFSILMADDRKALGKYMALVKRSLSDHTTDADVVIAACKFALNKHVNQLGQLLSTQQLQKFSHSEAFPRLIELKWAKSHVDERQFLAFYERFLATQPSSHQIALFMASALQSVNLCTTDNLRRFYNDLNLHGRAQVLSRCIQLTFLRGDYEGVLNLFETHCRDAQYEFFVRPNMDIVHMVLLIHLVVKRSHSKCVELLQHLTHCDLYTKNLDDVYSMMHESFHKKTDKNNLPLLASAIKIHNARLESMHENHMEENRVELRSEAQTNMYNMDVVYETLNE</sequence>
<name>A0A7S1PH07_9EUKA</name>
<dbReference type="EMBL" id="HBGD01008645">
    <property type="protein sequence ID" value="CAD9083859.1"/>
    <property type="molecule type" value="Transcribed_RNA"/>
</dbReference>
<protein>
    <submittedName>
        <fullName evidence="1">Uncharacterized protein</fullName>
    </submittedName>
</protein>
<dbReference type="AlphaFoldDB" id="A0A7S1PH07"/>
<evidence type="ECO:0000313" key="1">
    <source>
        <dbReference type="EMBL" id="CAD9083859.1"/>
    </source>
</evidence>
<proteinExistence type="predicted"/>
<reference evidence="1" key="1">
    <citation type="submission" date="2021-01" db="EMBL/GenBank/DDBJ databases">
        <authorList>
            <person name="Corre E."/>
            <person name="Pelletier E."/>
            <person name="Niang G."/>
            <person name="Scheremetjew M."/>
            <person name="Finn R."/>
            <person name="Kale V."/>
            <person name="Holt S."/>
            <person name="Cochrane G."/>
            <person name="Meng A."/>
            <person name="Brown T."/>
            <person name="Cohen L."/>
        </authorList>
    </citation>
    <scope>NUCLEOTIDE SEQUENCE</scope>
    <source>
        <strain evidence="1">WS</strain>
    </source>
</reference>
<accession>A0A7S1PH07</accession>
<organism evidence="1">
    <name type="scientific">Percolomonas cosmopolitus</name>
    <dbReference type="NCBI Taxonomy" id="63605"/>
    <lineage>
        <taxon>Eukaryota</taxon>
        <taxon>Discoba</taxon>
        <taxon>Heterolobosea</taxon>
        <taxon>Tetramitia</taxon>
        <taxon>Eutetramitia</taxon>
        <taxon>Percolomonadidae</taxon>
        <taxon>Percolomonas</taxon>
    </lineage>
</organism>
<gene>
    <name evidence="1" type="ORF">PCOS0759_LOCUS7113</name>
</gene>